<dbReference type="EMBL" id="JACSDZ010000007">
    <property type="protein sequence ID" value="KAF7399379.1"/>
    <property type="molecule type" value="Genomic_DNA"/>
</dbReference>
<dbReference type="AlphaFoldDB" id="A0A834N917"/>
<reference evidence="2" key="1">
    <citation type="journal article" date="2020" name="G3 (Bethesda)">
        <title>High-Quality Assemblies for Three Invasive Social Wasps from the &lt;i&gt;Vespula&lt;/i&gt; Genus.</title>
        <authorList>
            <person name="Harrop T.W.R."/>
            <person name="Guhlin J."/>
            <person name="McLaughlin G.M."/>
            <person name="Permina E."/>
            <person name="Stockwell P."/>
            <person name="Gilligan J."/>
            <person name="Le Lec M.F."/>
            <person name="Gruber M.A.M."/>
            <person name="Quinn O."/>
            <person name="Lovegrove M."/>
            <person name="Duncan E.J."/>
            <person name="Remnant E.J."/>
            <person name="Van Eeckhoven J."/>
            <person name="Graham B."/>
            <person name="Knapp R.A."/>
            <person name="Langford K.W."/>
            <person name="Kronenberg Z."/>
            <person name="Press M.O."/>
            <person name="Eacker S.M."/>
            <person name="Wilson-Rankin E.E."/>
            <person name="Purcell J."/>
            <person name="Lester P.J."/>
            <person name="Dearden P.K."/>
        </authorList>
    </citation>
    <scope>NUCLEOTIDE SEQUENCE</scope>
    <source>
        <strain evidence="2">Linc-1</strain>
    </source>
</reference>
<keyword evidence="3" id="KW-1185">Reference proteome</keyword>
<feature type="compositionally biased region" description="Gly residues" evidence="1">
    <location>
        <begin position="25"/>
        <end position="39"/>
    </location>
</feature>
<evidence type="ECO:0000313" key="3">
    <source>
        <dbReference type="Proteomes" id="UP000617340"/>
    </source>
</evidence>
<comment type="caution">
    <text evidence="2">The sequence shown here is derived from an EMBL/GenBank/DDBJ whole genome shotgun (WGS) entry which is preliminary data.</text>
</comment>
<accession>A0A834N917</accession>
<evidence type="ECO:0000313" key="2">
    <source>
        <dbReference type="EMBL" id="KAF7399379.1"/>
    </source>
</evidence>
<dbReference type="Proteomes" id="UP000617340">
    <property type="component" value="Unassembled WGS sequence"/>
</dbReference>
<feature type="compositionally biased region" description="Low complexity" evidence="1">
    <location>
        <begin position="1"/>
        <end position="10"/>
    </location>
</feature>
<proteinExistence type="predicted"/>
<feature type="region of interest" description="Disordered" evidence="1">
    <location>
        <begin position="1"/>
        <end position="70"/>
    </location>
</feature>
<protein>
    <submittedName>
        <fullName evidence="2">Uncharacterized protein</fullName>
    </submittedName>
</protein>
<name>A0A834N917_VESGE</name>
<evidence type="ECO:0000256" key="1">
    <source>
        <dbReference type="SAM" id="MobiDB-lite"/>
    </source>
</evidence>
<organism evidence="2 3">
    <name type="scientific">Vespula germanica</name>
    <name type="common">German yellow jacket</name>
    <name type="synonym">Paravespula germanica</name>
    <dbReference type="NCBI Taxonomy" id="30212"/>
    <lineage>
        <taxon>Eukaryota</taxon>
        <taxon>Metazoa</taxon>
        <taxon>Ecdysozoa</taxon>
        <taxon>Arthropoda</taxon>
        <taxon>Hexapoda</taxon>
        <taxon>Insecta</taxon>
        <taxon>Pterygota</taxon>
        <taxon>Neoptera</taxon>
        <taxon>Endopterygota</taxon>
        <taxon>Hymenoptera</taxon>
        <taxon>Apocrita</taxon>
        <taxon>Aculeata</taxon>
        <taxon>Vespoidea</taxon>
        <taxon>Vespidae</taxon>
        <taxon>Vespinae</taxon>
        <taxon>Vespula</taxon>
    </lineage>
</organism>
<sequence length="70" mass="7508">MGGGWRLSSRGRGDRRKGREDADGDGLGGGSGDGGGVGGIRLTTKRGLTWHGRKIVEKSRDRTKKMDRLL</sequence>
<gene>
    <name evidence="2" type="ORF">HZH68_007971</name>
</gene>
<feature type="compositionally biased region" description="Basic and acidic residues" evidence="1">
    <location>
        <begin position="54"/>
        <end position="70"/>
    </location>
</feature>